<dbReference type="AlphaFoldDB" id="A0A2T1DST6"/>
<gene>
    <name evidence="9" type="primary">msrB</name>
    <name evidence="9" type="ORF">C7B82_30290</name>
</gene>
<dbReference type="SUPFAM" id="SSF51316">
    <property type="entry name" value="Mss4-like"/>
    <property type="match status" value="1"/>
</dbReference>
<dbReference type="FunFam" id="2.170.150.20:FF:000001">
    <property type="entry name" value="Peptide methionine sulfoxide reductase MsrB"/>
    <property type="match status" value="1"/>
</dbReference>
<evidence type="ECO:0000259" key="8">
    <source>
        <dbReference type="PROSITE" id="PS51790"/>
    </source>
</evidence>
<keyword evidence="5" id="KW-0862">Zinc</keyword>
<dbReference type="InterPro" id="IPR028427">
    <property type="entry name" value="Met_Sox_Rdtase_MsrB"/>
</dbReference>
<proteinExistence type="inferred from homology"/>
<dbReference type="InterPro" id="IPR002579">
    <property type="entry name" value="Met_Sox_Rdtase_MsrB_dom"/>
</dbReference>
<organism evidence="9 10">
    <name type="scientific">Stenomitos frigidus ULC18</name>
    <dbReference type="NCBI Taxonomy" id="2107698"/>
    <lineage>
        <taxon>Bacteria</taxon>
        <taxon>Bacillati</taxon>
        <taxon>Cyanobacteriota</taxon>
        <taxon>Cyanophyceae</taxon>
        <taxon>Leptolyngbyales</taxon>
        <taxon>Leptolyngbyaceae</taxon>
        <taxon>Stenomitos</taxon>
    </lineage>
</organism>
<dbReference type="Gene3D" id="2.170.150.20">
    <property type="entry name" value="Peptide methionine sulfoxide reductase"/>
    <property type="match status" value="1"/>
</dbReference>
<dbReference type="Pfam" id="PF01641">
    <property type="entry name" value="SelR"/>
    <property type="match status" value="1"/>
</dbReference>
<dbReference type="GO" id="GO:0033743">
    <property type="term" value="F:peptide-methionine (R)-S-oxide reductase activity"/>
    <property type="evidence" value="ECO:0007669"/>
    <property type="project" value="UniProtKB-EC"/>
</dbReference>
<dbReference type="GO" id="GO:0046872">
    <property type="term" value="F:metal ion binding"/>
    <property type="evidence" value="ECO:0007669"/>
    <property type="project" value="UniProtKB-KW"/>
</dbReference>
<dbReference type="RefSeq" id="WP_106260997.1">
    <property type="nucleotide sequence ID" value="NZ_CAWNSW010000141.1"/>
</dbReference>
<evidence type="ECO:0000313" key="9">
    <source>
        <dbReference type="EMBL" id="PSB23576.1"/>
    </source>
</evidence>
<reference evidence="9 10" key="2">
    <citation type="submission" date="2018-03" db="EMBL/GenBank/DDBJ databases">
        <title>The ancient ancestry and fast evolution of plastids.</title>
        <authorList>
            <person name="Moore K.R."/>
            <person name="Magnabosco C."/>
            <person name="Momper L."/>
            <person name="Gold D.A."/>
            <person name="Bosak T."/>
            <person name="Fournier G.P."/>
        </authorList>
    </citation>
    <scope>NUCLEOTIDE SEQUENCE [LARGE SCALE GENOMIC DNA]</scope>
    <source>
        <strain evidence="9 10">ULC18</strain>
    </source>
</reference>
<protein>
    <recommendedName>
        <fullName evidence="3">peptide-methionine (R)-S-oxide reductase</fullName>
        <ecNumber evidence="3">1.8.4.12</ecNumber>
    </recommendedName>
</protein>
<dbReference type="InterPro" id="IPR011057">
    <property type="entry name" value="Mss4-like_sf"/>
</dbReference>
<comment type="catalytic activity">
    <reaction evidence="7">
        <text>L-methionyl-[protein] + [thioredoxin]-disulfide + H2O = L-methionyl-(R)-S-oxide-[protein] + [thioredoxin]-dithiol</text>
        <dbReference type="Rhea" id="RHEA:24164"/>
        <dbReference type="Rhea" id="RHEA-COMP:10698"/>
        <dbReference type="Rhea" id="RHEA-COMP:10700"/>
        <dbReference type="Rhea" id="RHEA-COMP:12313"/>
        <dbReference type="Rhea" id="RHEA-COMP:12314"/>
        <dbReference type="ChEBI" id="CHEBI:15377"/>
        <dbReference type="ChEBI" id="CHEBI:16044"/>
        <dbReference type="ChEBI" id="CHEBI:29950"/>
        <dbReference type="ChEBI" id="CHEBI:45764"/>
        <dbReference type="ChEBI" id="CHEBI:50058"/>
        <dbReference type="EC" id="1.8.4.12"/>
    </reaction>
</comment>
<keyword evidence="4" id="KW-0479">Metal-binding</keyword>
<comment type="cofactor">
    <cofactor evidence="1">
        <name>Zn(2+)</name>
        <dbReference type="ChEBI" id="CHEBI:29105"/>
    </cofactor>
</comment>
<evidence type="ECO:0000256" key="4">
    <source>
        <dbReference type="ARBA" id="ARBA00022723"/>
    </source>
</evidence>
<evidence type="ECO:0000256" key="7">
    <source>
        <dbReference type="ARBA" id="ARBA00048488"/>
    </source>
</evidence>
<dbReference type="PANTHER" id="PTHR10173">
    <property type="entry name" value="METHIONINE SULFOXIDE REDUCTASE"/>
    <property type="match status" value="1"/>
</dbReference>
<dbReference type="GO" id="GO:0006979">
    <property type="term" value="P:response to oxidative stress"/>
    <property type="evidence" value="ECO:0007669"/>
    <property type="project" value="InterPro"/>
</dbReference>
<dbReference type="PANTHER" id="PTHR10173:SF57">
    <property type="entry name" value="PEPTIDE-METHIONINE (R)-S-OXIDE REDUCTASE"/>
    <property type="match status" value="1"/>
</dbReference>
<evidence type="ECO:0000256" key="6">
    <source>
        <dbReference type="ARBA" id="ARBA00023002"/>
    </source>
</evidence>
<dbReference type="NCBIfam" id="TIGR00357">
    <property type="entry name" value="peptide-methionine (R)-S-oxide reductase MsrB"/>
    <property type="match status" value="1"/>
</dbReference>
<reference evidence="10" key="1">
    <citation type="submission" date="2018-02" db="EMBL/GenBank/DDBJ databases">
        <authorList>
            <person name="Moore K."/>
            <person name="Momper L."/>
        </authorList>
    </citation>
    <scope>NUCLEOTIDE SEQUENCE [LARGE SCALE GENOMIC DNA]</scope>
    <source>
        <strain evidence="10">ULC18</strain>
    </source>
</reference>
<comment type="caution">
    <text evidence="9">The sequence shown here is derived from an EMBL/GenBank/DDBJ whole genome shotgun (WGS) entry which is preliminary data.</text>
</comment>
<feature type="domain" description="MsrB" evidence="8">
    <location>
        <begin position="49"/>
        <end position="170"/>
    </location>
</feature>
<evidence type="ECO:0000313" key="10">
    <source>
        <dbReference type="Proteomes" id="UP000239576"/>
    </source>
</evidence>
<evidence type="ECO:0000256" key="1">
    <source>
        <dbReference type="ARBA" id="ARBA00001947"/>
    </source>
</evidence>
<dbReference type="PROSITE" id="PS51790">
    <property type="entry name" value="MSRB"/>
    <property type="match status" value="1"/>
</dbReference>
<evidence type="ECO:0000256" key="3">
    <source>
        <dbReference type="ARBA" id="ARBA00012499"/>
    </source>
</evidence>
<evidence type="ECO:0000256" key="5">
    <source>
        <dbReference type="ARBA" id="ARBA00022833"/>
    </source>
</evidence>
<accession>A0A2T1DST6</accession>
<keyword evidence="10" id="KW-1185">Reference proteome</keyword>
<dbReference type="EMBL" id="PVWK01000160">
    <property type="protein sequence ID" value="PSB23576.1"/>
    <property type="molecule type" value="Genomic_DNA"/>
</dbReference>
<sequence>MKKRYFLWAGTAMIGTAGLSRYFPGRARAEMTTTHAQTTNNGFEITKPEPEWRKILTSEQFQVLRQQGTELPGTSPLNQQHDKGTFACAACALPLFTSTAKFDSGTGWPSFYAPIEGAIGTTTDTSFFMTRVEVHCRRCGGHLGHVFDDGPQPTGKRYCMNGVAMKFIPG</sequence>
<dbReference type="EC" id="1.8.4.12" evidence="3"/>
<comment type="similarity">
    <text evidence="2">Belongs to the MsrB Met sulfoxide reductase family.</text>
</comment>
<dbReference type="GO" id="GO:0005737">
    <property type="term" value="C:cytoplasm"/>
    <property type="evidence" value="ECO:0007669"/>
    <property type="project" value="TreeGrafter"/>
</dbReference>
<keyword evidence="6" id="KW-0560">Oxidoreductase</keyword>
<dbReference type="OrthoDB" id="4174719at2"/>
<dbReference type="GO" id="GO:0030091">
    <property type="term" value="P:protein repair"/>
    <property type="evidence" value="ECO:0007669"/>
    <property type="project" value="InterPro"/>
</dbReference>
<name>A0A2T1DST6_9CYAN</name>
<evidence type="ECO:0000256" key="2">
    <source>
        <dbReference type="ARBA" id="ARBA00007174"/>
    </source>
</evidence>
<dbReference type="Proteomes" id="UP000239576">
    <property type="component" value="Unassembled WGS sequence"/>
</dbReference>